<proteinExistence type="evidence at transcript level"/>
<organism evidence="1">
    <name type="scientific">Glycine max</name>
    <name type="common">Soybean</name>
    <name type="synonym">Glycine hispida</name>
    <dbReference type="NCBI Taxonomy" id="3847"/>
    <lineage>
        <taxon>Eukaryota</taxon>
        <taxon>Viridiplantae</taxon>
        <taxon>Streptophyta</taxon>
        <taxon>Embryophyta</taxon>
        <taxon>Tracheophyta</taxon>
        <taxon>Spermatophyta</taxon>
        <taxon>Magnoliopsida</taxon>
        <taxon>eudicotyledons</taxon>
        <taxon>Gunneridae</taxon>
        <taxon>Pentapetalae</taxon>
        <taxon>rosids</taxon>
        <taxon>fabids</taxon>
        <taxon>Fabales</taxon>
        <taxon>Fabaceae</taxon>
        <taxon>Papilionoideae</taxon>
        <taxon>50 kb inversion clade</taxon>
        <taxon>NPAAA clade</taxon>
        <taxon>indigoferoid/millettioid clade</taxon>
        <taxon>Phaseoleae</taxon>
        <taxon>Glycine</taxon>
        <taxon>Glycine subgen. Soja</taxon>
    </lineage>
</organism>
<sequence length="77" mass="8893">MKACTEQGVMINVIWIYSGRGKVSTLSDVYGNVELLPCFWAIYWSVWHGQSCFRTNFDFPCSRLGIKQSNTQIYSFL</sequence>
<dbReference type="AlphaFoldDB" id="C6T8F2"/>
<name>C6T8F2_SOYBN</name>
<reference evidence="1" key="1">
    <citation type="submission" date="2009-08" db="EMBL/GenBank/DDBJ databases">
        <authorList>
            <person name="Cheung F."/>
            <person name="Xiao Y."/>
            <person name="Chan A."/>
            <person name="Moskal W."/>
            <person name="Town C.D."/>
        </authorList>
    </citation>
    <scope>NUCLEOTIDE SEQUENCE</scope>
</reference>
<accession>C6T8F2</accession>
<protein>
    <submittedName>
        <fullName evidence="1">Uncharacterized protein</fullName>
    </submittedName>
</protein>
<evidence type="ECO:0000313" key="1">
    <source>
        <dbReference type="EMBL" id="ACU18104.1"/>
    </source>
</evidence>
<dbReference type="EMBL" id="BT093750">
    <property type="protein sequence ID" value="ACU18104.1"/>
    <property type="molecule type" value="mRNA"/>
</dbReference>